<evidence type="ECO:0000256" key="4">
    <source>
        <dbReference type="ARBA" id="ARBA00023163"/>
    </source>
</evidence>
<dbReference type="PANTHER" id="PTHR30126:SF40">
    <property type="entry name" value="HTH-TYPE TRANSCRIPTIONAL REGULATOR GLTR"/>
    <property type="match status" value="1"/>
</dbReference>
<evidence type="ECO:0000256" key="3">
    <source>
        <dbReference type="ARBA" id="ARBA00023125"/>
    </source>
</evidence>
<evidence type="ECO:0000313" key="6">
    <source>
        <dbReference type="EMBL" id="MBB6576426.1"/>
    </source>
</evidence>
<keyword evidence="4" id="KW-0804">Transcription</keyword>
<comment type="similarity">
    <text evidence="1">Belongs to the LysR transcriptional regulatory family.</text>
</comment>
<dbReference type="InterPro" id="IPR036388">
    <property type="entry name" value="WH-like_DNA-bd_sf"/>
</dbReference>
<dbReference type="Pfam" id="PF03466">
    <property type="entry name" value="LysR_substrate"/>
    <property type="match status" value="1"/>
</dbReference>
<keyword evidence="2" id="KW-0805">Transcription regulation</keyword>
<dbReference type="InterPro" id="IPR036390">
    <property type="entry name" value="WH_DNA-bd_sf"/>
</dbReference>
<dbReference type="EMBL" id="JACHKZ010000002">
    <property type="protein sequence ID" value="MBB6576426.1"/>
    <property type="molecule type" value="Genomic_DNA"/>
</dbReference>
<keyword evidence="7" id="KW-1185">Reference proteome</keyword>
<dbReference type="Gene3D" id="3.40.190.290">
    <property type="match status" value="1"/>
</dbReference>
<protein>
    <submittedName>
        <fullName evidence="6">DNA-binding transcriptional LysR family regulator</fullName>
    </submittedName>
</protein>
<dbReference type="Pfam" id="PF00126">
    <property type="entry name" value="HTH_1"/>
    <property type="match status" value="1"/>
</dbReference>
<dbReference type="Gene3D" id="1.10.10.10">
    <property type="entry name" value="Winged helix-like DNA-binding domain superfamily/Winged helix DNA-binding domain"/>
    <property type="match status" value="1"/>
</dbReference>
<dbReference type="PRINTS" id="PR00039">
    <property type="entry name" value="HTHLYSR"/>
</dbReference>
<gene>
    <name evidence="6" type="ORF">HNP33_000474</name>
</gene>
<dbReference type="GO" id="GO:0003677">
    <property type="term" value="F:DNA binding"/>
    <property type="evidence" value="ECO:0007669"/>
    <property type="project" value="UniProtKB-KW"/>
</dbReference>
<feature type="domain" description="HTH lysR-type" evidence="5">
    <location>
        <begin position="2"/>
        <end position="59"/>
    </location>
</feature>
<comment type="caution">
    <text evidence="6">The sequence shown here is derived from an EMBL/GenBank/DDBJ whole genome shotgun (WGS) entry which is preliminary data.</text>
</comment>
<dbReference type="SUPFAM" id="SSF46785">
    <property type="entry name" value="Winged helix' DNA-binding domain"/>
    <property type="match status" value="1"/>
</dbReference>
<dbReference type="Proteomes" id="UP000562492">
    <property type="component" value="Unassembled WGS sequence"/>
</dbReference>
<evidence type="ECO:0000313" key="7">
    <source>
        <dbReference type="Proteomes" id="UP000562492"/>
    </source>
</evidence>
<evidence type="ECO:0000256" key="1">
    <source>
        <dbReference type="ARBA" id="ARBA00009437"/>
    </source>
</evidence>
<sequence length="292" mass="31919">MLDLASLAIFLQVAESGSITRAAQQLGRAQSNVTTRIQQLEESLGVPLFVREARRMVLTPEGLRLQRYAGQLLSLAEEAEQNLRADKPSGRLRLGSMESTAAVRLPQPLAQFHRSHPDVQLVLSTAPSRQLVEQLLDHELDAALVAWPAPDLGEPLPLTLEPLYEEPLRLLLPAGSTEHDAPATLAAFTDGCTYRRIGEDWMQRTRGAPPAQVLQLHSYYAILASVAAGSAVAVAPQAVLDLQRDPLPITTLPLAPCTTMFITRNGYRTPAVQQLLSVLQSHRAPDARQQPF</sequence>
<evidence type="ECO:0000256" key="2">
    <source>
        <dbReference type="ARBA" id="ARBA00023015"/>
    </source>
</evidence>
<organism evidence="6 7">
    <name type="scientific">Comamonas odontotermitis</name>
    <dbReference type="NCBI Taxonomy" id="379895"/>
    <lineage>
        <taxon>Bacteria</taxon>
        <taxon>Pseudomonadati</taxon>
        <taxon>Pseudomonadota</taxon>
        <taxon>Betaproteobacteria</taxon>
        <taxon>Burkholderiales</taxon>
        <taxon>Comamonadaceae</taxon>
        <taxon>Comamonas</taxon>
    </lineage>
</organism>
<accession>A0ABR6RBB7</accession>
<dbReference type="SUPFAM" id="SSF53850">
    <property type="entry name" value="Periplasmic binding protein-like II"/>
    <property type="match status" value="1"/>
</dbReference>
<reference evidence="6 7" key="1">
    <citation type="submission" date="2020-08" db="EMBL/GenBank/DDBJ databases">
        <title>Functional genomics of gut bacteria from endangered species of beetles.</title>
        <authorList>
            <person name="Carlos-Shanley C."/>
        </authorList>
    </citation>
    <scope>NUCLEOTIDE SEQUENCE [LARGE SCALE GENOMIC DNA]</scope>
    <source>
        <strain evidence="6 7">S00124</strain>
    </source>
</reference>
<name>A0ABR6RBB7_9BURK</name>
<dbReference type="RefSeq" id="WP_184704891.1">
    <property type="nucleotide sequence ID" value="NZ_JACHKZ010000002.1"/>
</dbReference>
<dbReference type="InterPro" id="IPR000847">
    <property type="entry name" value="LysR_HTH_N"/>
</dbReference>
<dbReference type="PANTHER" id="PTHR30126">
    <property type="entry name" value="HTH-TYPE TRANSCRIPTIONAL REGULATOR"/>
    <property type="match status" value="1"/>
</dbReference>
<dbReference type="PROSITE" id="PS50931">
    <property type="entry name" value="HTH_LYSR"/>
    <property type="match status" value="1"/>
</dbReference>
<dbReference type="InterPro" id="IPR005119">
    <property type="entry name" value="LysR_subst-bd"/>
</dbReference>
<evidence type="ECO:0000259" key="5">
    <source>
        <dbReference type="PROSITE" id="PS50931"/>
    </source>
</evidence>
<proteinExistence type="inferred from homology"/>
<keyword evidence="3 6" id="KW-0238">DNA-binding</keyword>